<dbReference type="InterPro" id="IPR050204">
    <property type="entry name" value="AraC_XylS_family_regulators"/>
</dbReference>
<evidence type="ECO:0000259" key="5">
    <source>
        <dbReference type="PROSITE" id="PS01124"/>
    </source>
</evidence>
<evidence type="ECO:0000313" key="6">
    <source>
        <dbReference type="EMBL" id="MFC5404075.1"/>
    </source>
</evidence>
<keyword evidence="3" id="KW-0238">DNA-binding</keyword>
<dbReference type="InterPro" id="IPR003313">
    <property type="entry name" value="AraC-bd"/>
</dbReference>
<dbReference type="Gene3D" id="2.60.120.280">
    <property type="entry name" value="Regulatory protein AraC"/>
    <property type="match status" value="1"/>
</dbReference>
<feature type="domain" description="HTH araC/xylS-type" evidence="5">
    <location>
        <begin position="194"/>
        <end position="292"/>
    </location>
</feature>
<dbReference type="Pfam" id="PF02311">
    <property type="entry name" value="AraC_binding"/>
    <property type="match status" value="1"/>
</dbReference>
<dbReference type="SUPFAM" id="SSF46689">
    <property type="entry name" value="Homeodomain-like"/>
    <property type="match status" value="2"/>
</dbReference>
<dbReference type="PANTHER" id="PTHR46796:SF13">
    <property type="entry name" value="HTH-TYPE TRANSCRIPTIONAL ACTIVATOR RHAS"/>
    <property type="match status" value="1"/>
</dbReference>
<dbReference type="EMBL" id="JBHSMI010000025">
    <property type="protein sequence ID" value="MFC5404075.1"/>
    <property type="molecule type" value="Genomic_DNA"/>
</dbReference>
<dbReference type="PANTHER" id="PTHR46796">
    <property type="entry name" value="HTH-TYPE TRANSCRIPTIONAL ACTIVATOR RHAS-RELATED"/>
    <property type="match status" value="1"/>
</dbReference>
<accession>A0ABW0HUU7</accession>
<dbReference type="Proteomes" id="UP001596113">
    <property type="component" value="Unassembled WGS sequence"/>
</dbReference>
<protein>
    <submittedName>
        <fullName evidence="6">AraC family transcriptional regulator</fullName>
    </submittedName>
</protein>
<dbReference type="Gene3D" id="1.10.10.60">
    <property type="entry name" value="Homeodomain-like"/>
    <property type="match status" value="1"/>
</dbReference>
<gene>
    <name evidence="6" type="ORF">ACFPOF_15130</name>
</gene>
<keyword evidence="1" id="KW-0963">Cytoplasm</keyword>
<dbReference type="InterPro" id="IPR018060">
    <property type="entry name" value="HTH_AraC"/>
</dbReference>
<keyword evidence="2" id="KW-0805">Transcription regulation</keyword>
<evidence type="ECO:0000256" key="3">
    <source>
        <dbReference type="ARBA" id="ARBA00023125"/>
    </source>
</evidence>
<dbReference type="InterPro" id="IPR009057">
    <property type="entry name" value="Homeodomain-like_sf"/>
</dbReference>
<proteinExistence type="predicted"/>
<evidence type="ECO:0000256" key="4">
    <source>
        <dbReference type="ARBA" id="ARBA00023163"/>
    </source>
</evidence>
<keyword evidence="4" id="KW-0804">Transcription</keyword>
<dbReference type="Pfam" id="PF12833">
    <property type="entry name" value="HTH_18"/>
    <property type="match status" value="1"/>
</dbReference>
<sequence length="294" mass="33328">MSDRASDFHATPSVANTFRTEQELRIELPFSPASSSIYYVGMNLHENWATSSHMHSHYELCYLDMGSGQYKIDKTVYEFGAGQFLLTRPGEDHFGLAGQNAPFKLYYVGFHVDLLSALQLDLYNIGETRIGEDSDGVIRSLFLSLIDEAQSAVRLTAPMAEALLQQMLIRVLRQFHDRESERHSSNQPLDRGLLMTMNRLHSEIRYDRDIDALAAAIPISRSQLARKFKSAIGVTIGEYMRDLVLSKAKSELRSTDKSVTLIAGELGFDSIHAFSIFFKRFTTHSPSEYRNMKQ</sequence>
<dbReference type="PROSITE" id="PS01124">
    <property type="entry name" value="HTH_ARAC_FAMILY_2"/>
    <property type="match status" value="1"/>
</dbReference>
<dbReference type="SUPFAM" id="SSF51215">
    <property type="entry name" value="Regulatory protein AraC"/>
    <property type="match status" value="1"/>
</dbReference>
<dbReference type="RefSeq" id="WP_378134027.1">
    <property type="nucleotide sequence ID" value="NZ_JBHSMI010000025.1"/>
</dbReference>
<evidence type="ECO:0000313" key="7">
    <source>
        <dbReference type="Proteomes" id="UP001596113"/>
    </source>
</evidence>
<name>A0ABW0HUU7_9BACL</name>
<dbReference type="SMART" id="SM00342">
    <property type="entry name" value="HTH_ARAC"/>
    <property type="match status" value="1"/>
</dbReference>
<keyword evidence="7" id="KW-1185">Reference proteome</keyword>
<dbReference type="InterPro" id="IPR037923">
    <property type="entry name" value="HTH-like"/>
</dbReference>
<evidence type="ECO:0000256" key="2">
    <source>
        <dbReference type="ARBA" id="ARBA00023015"/>
    </source>
</evidence>
<organism evidence="6 7">
    <name type="scientific">Cohnella soli</name>
    <dbReference type="NCBI Taxonomy" id="425005"/>
    <lineage>
        <taxon>Bacteria</taxon>
        <taxon>Bacillati</taxon>
        <taxon>Bacillota</taxon>
        <taxon>Bacilli</taxon>
        <taxon>Bacillales</taxon>
        <taxon>Paenibacillaceae</taxon>
        <taxon>Cohnella</taxon>
    </lineage>
</organism>
<evidence type="ECO:0000256" key="1">
    <source>
        <dbReference type="ARBA" id="ARBA00022490"/>
    </source>
</evidence>
<reference evidence="7" key="1">
    <citation type="journal article" date="2019" name="Int. J. Syst. Evol. Microbiol.">
        <title>The Global Catalogue of Microorganisms (GCM) 10K type strain sequencing project: providing services to taxonomists for standard genome sequencing and annotation.</title>
        <authorList>
            <consortium name="The Broad Institute Genomics Platform"/>
            <consortium name="The Broad Institute Genome Sequencing Center for Infectious Disease"/>
            <person name="Wu L."/>
            <person name="Ma J."/>
        </authorList>
    </citation>
    <scope>NUCLEOTIDE SEQUENCE [LARGE SCALE GENOMIC DNA]</scope>
    <source>
        <strain evidence="7">CGMCC 1.18575</strain>
    </source>
</reference>
<comment type="caution">
    <text evidence="6">The sequence shown here is derived from an EMBL/GenBank/DDBJ whole genome shotgun (WGS) entry which is preliminary data.</text>
</comment>